<dbReference type="Proteomes" id="UP000193450">
    <property type="component" value="Chromosome"/>
</dbReference>
<evidence type="ECO:0000259" key="6">
    <source>
        <dbReference type="Pfam" id="PF03328"/>
    </source>
</evidence>
<name>A0A1X9N711_9GAMM</name>
<dbReference type="KEGG" id="osg:BST96_02150"/>
<reference evidence="7 8" key="1">
    <citation type="submission" date="2016-11" db="EMBL/GenBank/DDBJ databases">
        <title>Trade-off between light-utilization and light-protection in marine flavobacteria.</title>
        <authorList>
            <person name="Kumagai Y."/>
        </authorList>
    </citation>
    <scope>NUCLEOTIDE SEQUENCE [LARGE SCALE GENOMIC DNA]</scope>
    <source>
        <strain evidence="7 8">NBRC 107125</strain>
    </source>
</reference>
<evidence type="ECO:0000256" key="1">
    <source>
        <dbReference type="ARBA" id="ARBA00001946"/>
    </source>
</evidence>
<keyword evidence="3 5" id="KW-0460">Magnesium</keyword>
<feature type="binding site" evidence="5">
    <location>
        <position position="153"/>
    </location>
    <ligand>
        <name>Mg(2+)</name>
        <dbReference type="ChEBI" id="CHEBI:18420"/>
    </ligand>
</feature>
<evidence type="ECO:0000256" key="3">
    <source>
        <dbReference type="ARBA" id="ARBA00022842"/>
    </source>
</evidence>
<evidence type="ECO:0000256" key="4">
    <source>
        <dbReference type="PIRSR" id="PIRSR015582-1"/>
    </source>
</evidence>
<protein>
    <submittedName>
        <fullName evidence="7">CoA ester lyase</fullName>
    </submittedName>
</protein>
<accession>A0A1X9N711</accession>
<dbReference type="InterPro" id="IPR040442">
    <property type="entry name" value="Pyrv_kinase-like_dom_sf"/>
</dbReference>
<dbReference type="SUPFAM" id="SSF51621">
    <property type="entry name" value="Phosphoenolpyruvate/pyruvate domain"/>
    <property type="match status" value="1"/>
</dbReference>
<dbReference type="Pfam" id="PF03328">
    <property type="entry name" value="HpcH_HpaI"/>
    <property type="match status" value="1"/>
</dbReference>
<dbReference type="PANTHER" id="PTHR32308">
    <property type="entry name" value="LYASE BETA SUBUNIT, PUTATIVE (AFU_ORTHOLOGUE AFUA_4G13030)-RELATED"/>
    <property type="match status" value="1"/>
</dbReference>
<gene>
    <name evidence="7" type="ORF">BST96_02150</name>
</gene>
<dbReference type="InterPro" id="IPR015813">
    <property type="entry name" value="Pyrv/PenolPyrv_kinase-like_dom"/>
</dbReference>
<dbReference type="PIRSF" id="PIRSF015582">
    <property type="entry name" value="Cit_lyase_B"/>
    <property type="match status" value="1"/>
</dbReference>
<feature type="binding site" evidence="4">
    <location>
        <position position="68"/>
    </location>
    <ligand>
        <name>substrate</name>
    </ligand>
</feature>
<dbReference type="PANTHER" id="PTHR32308:SF10">
    <property type="entry name" value="CITRATE LYASE SUBUNIT BETA"/>
    <property type="match status" value="1"/>
</dbReference>
<dbReference type="STRING" id="716816.BST96_02150"/>
<dbReference type="AlphaFoldDB" id="A0A1X9N711"/>
<sequence>MPVRPRRSVLYMPGSNQRALEKARTLAADTLVLDLEDSVGPEKKVEARDMVVAAVKAGGYGKREIIIRANSLDSEWGEDDVRAIGLSGADGVCLPKIENEAEVEAAIKVLNDVGAPETMQVWVMIETPLGVTNIHQIASSDARMTVIAMGTTDLAKELRVPHRPDRIGLLHSLSQCVLAARAHDKEILDGVYLDLQNDAGFTEVCQQGRDLGFDGKTLIHPKQLAAANDVFGPGADDIERAEKIIAAWKLAEAEGKGVVVVDGKLVEGMHVDEAKRHLLLAEKIAALTEA</sequence>
<evidence type="ECO:0000313" key="7">
    <source>
        <dbReference type="EMBL" id="ARN73011.1"/>
    </source>
</evidence>
<dbReference type="GO" id="GO:0000287">
    <property type="term" value="F:magnesium ion binding"/>
    <property type="evidence" value="ECO:0007669"/>
    <property type="project" value="TreeGrafter"/>
</dbReference>
<evidence type="ECO:0000256" key="2">
    <source>
        <dbReference type="ARBA" id="ARBA00022723"/>
    </source>
</evidence>
<dbReference type="InterPro" id="IPR005000">
    <property type="entry name" value="Aldolase/citrate-lyase_domain"/>
</dbReference>
<dbReference type="GO" id="GO:0006107">
    <property type="term" value="P:oxaloacetate metabolic process"/>
    <property type="evidence" value="ECO:0007669"/>
    <property type="project" value="TreeGrafter"/>
</dbReference>
<dbReference type="RefSeq" id="WP_169713868.1">
    <property type="nucleotide sequence ID" value="NZ_CP019343.1"/>
</dbReference>
<proteinExistence type="predicted"/>
<evidence type="ECO:0000313" key="8">
    <source>
        <dbReference type="Proteomes" id="UP000193450"/>
    </source>
</evidence>
<comment type="cofactor">
    <cofactor evidence="1">
        <name>Mg(2+)</name>
        <dbReference type="ChEBI" id="CHEBI:18420"/>
    </cofactor>
</comment>
<keyword evidence="2 5" id="KW-0479">Metal-binding</keyword>
<dbReference type="EMBL" id="CP019343">
    <property type="protein sequence ID" value="ARN73011.1"/>
    <property type="molecule type" value="Genomic_DNA"/>
</dbReference>
<keyword evidence="8" id="KW-1185">Reference proteome</keyword>
<feature type="binding site" evidence="4">
    <location>
        <position position="126"/>
    </location>
    <ligand>
        <name>substrate</name>
    </ligand>
</feature>
<organism evidence="7 8">
    <name type="scientific">Oceanicoccus sagamiensis</name>
    <dbReference type="NCBI Taxonomy" id="716816"/>
    <lineage>
        <taxon>Bacteria</taxon>
        <taxon>Pseudomonadati</taxon>
        <taxon>Pseudomonadota</taxon>
        <taxon>Gammaproteobacteria</taxon>
        <taxon>Cellvibrionales</taxon>
        <taxon>Spongiibacteraceae</taxon>
        <taxon>Oceanicoccus</taxon>
    </lineage>
</organism>
<evidence type="ECO:0000256" key="5">
    <source>
        <dbReference type="PIRSR" id="PIRSR015582-2"/>
    </source>
</evidence>
<dbReference type="InterPro" id="IPR011206">
    <property type="entry name" value="Citrate_lyase_beta/mcl1/mcl2"/>
</dbReference>
<feature type="binding site" evidence="5">
    <location>
        <position position="126"/>
    </location>
    <ligand>
        <name>Mg(2+)</name>
        <dbReference type="ChEBI" id="CHEBI:18420"/>
    </ligand>
</feature>
<dbReference type="GO" id="GO:0016829">
    <property type="term" value="F:lyase activity"/>
    <property type="evidence" value="ECO:0007669"/>
    <property type="project" value="UniProtKB-KW"/>
</dbReference>
<dbReference type="Gene3D" id="3.20.20.60">
    <property type="entry name" value="Phosphoenolpyruvate-binding domains"/>
    <property type="match status" value="1"/>
</dbReference>
<feature type="domain" description="HpcH/HpaI aldolase/citrate lyase" evidence="6">
    <location>
        <begin position="7"/>
        <end position="221"/>
    </location>
</feature>
<keyword evidence="7" id="KW-0456">Lyase</keyword>